<keyword evidence="1" id="KW-0812">Transmembrane</keyword>
<evidence type="ECO:0000313" key="2">
    <source>
        <dbReference type="Proteomes" id="UP000492821"/>
    </source>
</evidence>
<keyword evidence="1" id="KW-0472">Membrane</keyword>
<proteinExistence type="predicted"/>
<dbReference type="WBParaSite" id="Pan_g15111.t1">
    <property type="protein sequence ID" value="Pan_g15111.t1"/>
    <property type="gene ID" value="Pan_g15111"/>
</dbReference>
<feature type="transmembrane region" description="Helical" evidence="1">
    <location>
        <begin position="141"/>
        <end position="164"/>
    </location>
</feature>
<evidence type="ECO:0000256" key="1">
    <source>
        <dbReference type="SAM" id="Phobius"/>
    </source>
</evidence>
<dbReference type="InterPro" id="IPR019429">
    <property type="entry name" value="7TM_GPCR_serpentine_rcpt_Sri"/>
</dbReference>
<organism evidence="2 3">
    <name type="scientific">Panagrellus redivivus</name>
    <name type="common">Microworm</name>
    <dbReference type="NCBI Taxonomy" id="6233"/>
    <lineage>
        <taxon>Eukaryota</taxon>
        <taxon>Metazoa</taxon>
        <taxon>Ecdysozoa</taxon>
        <taxon>Nematoda</taxon>
        <taxon>Chromadorea</taxon>
        <taxon>Rhabditida</taxon>
        <taxon>Tylenchina</taxon>
        <taxon>Panagrolaimomorpha</taxon>
        <taxon>Panagrolaimoidea</taxon>
        <taxon>Panagrolaimidae</taxon>
        <taxon>Panagrellus</taxon>
    </lineage>
</organism>
<feature type="transmembrane region" description="Helical" evidence="1">
    <location>
        <begin position="20"/>
        <end position="41"/>
    </location>
</feature>
<keyword evidence="2" id="KW-1185">Reference proteome</keyword>
<evidence type="ECO:0000313" key="3">
    <source>
        <dbReference type="WBParaSite" id="Pan_g15111.t1"/>
    </source>
</evidence>
<accession>A0A7E4V0L1</accession>
<reference evidence="3" key="2">
    <citation type="submission" date="2020-10" db="UniProtKB">
        <authorList>
            <consortium name="WormBaseParasite"/>
        </authorList>
    </citation>
    <scope>IDENTIFICATION</scope>
</reference>
<keyword evidence="1" id="KW-1133">Transmembrane helix</keyword>
<dbReference type="Pfam" id="PF10327">
    <property type="entry name" value="7TM_GPCR_Sri"/>
    <property type="match status" value="1"/>
</dbReference>
<reference evidence="2" key="1">
    <citation type="journal article" date="2013" name="Genetics">
        <title>The draft genome and transcriptome of Panagrellus redivivus are shaped by the harsh demands of a free-living lifestyle.</title>
        <authorList>
            <person name="Srinivasan J."/>
            <person name="Dillman A.R."/>
            <person name="Macchietto M.G."/>
            <person name="Heikkinen L."/>
            <person name="Lakso M."/>
            <person name="Fracchia K.M."/>
            <person name="Antoshechkin I."/>
            <person name="Mortazavi A."/>
            <person name="Wong G."/>
            <person name="Sternberg P.W."/>
        </authorList>
    </citation>
    <scope>NUCLEOTIDE SEQUENCE [LARGE SCALE GENOMIC DNA]</scope>
    <source>
        <strain evidence="2">MT8872</strain>
    </source>
</reference>
<feature type="transmembrane region" description="Helical" evidence="1">
    <location>
        <begin position="95"/>
        <end position="120"/>
    </location>
</feature>
<name>A0A7E4V0L1_PANRE</name>
<feature type="transmembrane region" description="Helical" evidence="1">
    <location>
        <begin position="53"/>
        <end position="75"/>
    </location>
</feature>
<dbReference type="Proteomes" id="UP000492821">
    <property type="component" value="Unassembled WGS sequence"/>
</dbReference>
<dbReference type="AlphaFoldDB" id="A0A7E4V0L1"/>
<protein>
    <submittedName>
        <fullName evidence="3">Serpentine receptor class gamma</fullName>
    </submittedName>
</protein>
<sequence length="213" mass="24419">MNGTVHPAPVISDFLIYREHVLFPLLFVSIFLGIFLDYVIITQSKSLGTFKYYLLNQTIWAQIFEVLMVVLNSVFLNPYMAGYLGGILRHAANYALTSTFNAVCFSLLVNNISGVVLALLNRYIFTFHPEFRKYLENKYTITAIVTFHAFLYIADVVFYFFALLTRNRFALLQSMKPARHYFILSMNQPLFMLQKPVAKLASSVPSFSMDLSS</sequence>